<dbReference type="Proteomes" id="UP000237194">
    <property type="component" value="Unassembled WGS sequence"/>
</dbReference>
<dbReference type="InterPro" id="IPR011006">
    <property type="entry name" value="CheY-like_superfamily"/>
</dbReference>
<dbReference type="AlphaFoldDB" id="A0A2S3WDR1"/>
<dbReference type="GO" id="GO:0000160">
    <property type="term" value="P:phosphorelay signal transduction system"/>
    <property type="evidence" value="ECO:0007669"/>
    <property type="project" value="InterPro"/>
</dbReference>
<dbReference type="PANTHER" id="PTHR44591:SF3">
    <property type="entry name" value="RESPONSE REGULATORY DOMAIN-CONTAINING PROTEIN"/>
    <property type="match status" value="1"/>
</dbReference>
<evidence type="ECO:0000259" key="3">
    <source>
        <dbReference type="PROSITE" id="PS50110"/>
    </source>
</evidence>
<dbReference type="CDD" id="cd00156">
    <property type="entry name" value="REC"/>
    <property type="match status" value="1"/>
</dbReference>
<dbReference type="SUPFAM" id="SSF52172">
    <property type="entry name" value="CheY-like"/>
    <property type="match status" value="1"/>
</dbReference>
<evidence type="ECO:0000256" key="1">
    <source>
        <dbReference type="ARBA" id="ARBA00022553"/>
    </source>
</evidence>
<evidence type="ECO:0000313" key="5">
    <source>
        <dbReference type="Proteomes" id="UP000237194"/>
    </source>
</evidence>
<comment type="caution">
    <text evidence="4">The sequence shown here is derived from an EMBL/GenBank/DDBJ whole genome shotgun (WGS) entry which is preliminary data.</text>
</comment>
<dbReference type="PROSITE" id="PS50110">
    <property type="entry name" value="RESPONSE_REGULATORY"/>
    <property type="match status" value="1"/>
</dbReference>
<sequence length="130" mass="13998">MKFTSEGAVLAGKSILVIEDEPLLQELMCAILSELGAQCSAFANAEDGLMVLLKRQDQYSLVIVDHSLPGDIKGLELAAMVRQRWPATPVLVTSGHALRSSDLGADQRFLMKPWSVQELSAAVFAALDGD</sequence>
<dbReference type="RefSeq" id="WP_103437140.1">
    <property type="nucleotide sequence ID" value="NZ_MIND01000018.1"/>
</dbReference>
<feature type="domain" description="Response regulatory" evidence="3">
    <location>
        <begin position="14"/>
        <end position="127"/>
    </location>
</feature>
<keyword evidence="1 2" id="KW-0597">Phosphoprotein</keyword>
<dbReference type="SMART" id="SM00448">
    <property type="entry name" value="REC"/>
    <property type="match status" value="1"/>
</dbReference>
<gene>
    <name evidence="4" type="ORF">BGP80_14195</name>
</gene>
<dbReference type="Pfam" id="PF00072">
    <property type="entry name" value="Response_reg"/>
    <property type="match status" value="1"/>
</dbReference>
<dbReference type="InterPro" id="IPR001789">
    <property type="entry name" value="Sig_transdc_resp-reg_receiver"/>
</dbReference>
<protein>
    <recommendedName>
        <fullName evidence="3">Response regulatory domain-containing protein</fullName>
    </recommendedName>
</protein>
<dbReference type="EMBL" id="MIND01000018">
    <property type="protein sequence ID" value="POF89055.1"/>
    <property type="molecule type" value="Genomic_DNA"/>
</dbReference>
<dbReference type="PANTHER" id="PTHR44591">
    <property type="entry name" value="STRESS RESPONSE REGULATOR PROTEIN 1"/>
    <property type="match status" value="1"/>
</dbReference>
<evidence type="ECO:0000256" key="2">
    <source>
        <dbReference type="PROSITE-ProRule" id="PRU00169"/>
    </source>
</evidence>
<reference evidence="4 5" key="1">
    <citation type="submission" date="2016-08" db="EMBL/GenBank/DDBJ databases">
        <authorList>
            <person name="Seilhamer J.J."/>
        </authorList>
    </citation>
    <scope>NUCLEOTIDE SEQUENCE [LARGE SCALE GENOMIC DNA]</scope>
    <source>
        <strain evidence="4 5">KT-27</strain>
    </source>
</reference>
<proteinExistence type="predicted"/>
<feature type="modified residue" description="4-aspartylphosphate" evidence="2">
    <location>
        <position position="65"/>
    </location>
</feature>
<name>A0A2S3WDR1_PSEPU</name>
<accession>A0A2S3WDR1</accession>
<organism evidence="4 5">
    <name type="scientific">Pseudomonas putida</name>
    <name type="common">Arthrobacter siderocapsulatus</name>
    <dbReference type="NCBI Taxonomy" id="303"/>
    <lineage>
        <taxon>Bacteria</taxon>
        <taxon>Pseudomonadati</taxon>
        <taxon>Pseudomonadota</taxon>
        <taxon>Gammaproteobacteria</taxon>
        <taxon>Pseudomonadales</taxon>
        <taxon>Pseudomonadaceae</taxon>
        <taxon>Pseudomonas</taxon>
    </lineage>
</organism>
<dbReference type="InterPro" id="IPR050595">
    <property type="entry name" value="Bact_response_regulator"/>
</dbReference>
<evidence type="ECO:0000313" key="4">
    <source>
        <dbReference type="EMBL" id="POF89055.1"/>
    </source>
</evidence>
<reference evidence="4 5" key="2">
    <citation type="submission" date="2018-03" db="EMBL/GenBank/DDBJ databases">
        <title>Draft genome of Pseudomonas putida strain KT-27.</title>
        <authorList>
            <person name="Yoshizawa S."/>
            <person name="Khan N.H."/>
            <person name="Nishimura M."/>
            <person name="Chiura H.X."/>
            <person name="Ogura Y."/>
            <person name="Hayashi T."/>
            <person name="Kogure K."/>
        </authorList>
    </citation>
    <scope>NUCLEOTIDE SEQUENCE [LARGE SCALE GENOMIC DNA]</scope>
    <source>
        <strain evidence="4 5">KT-27</strain>
    </source>
</reference>
<dbReference type="Gene3D" id="3.40.50.2300">
    <property type="match status" value="1"/>
</dbReference>